<protein>
    <submittedName>
        <fullName evidence="2">Uncharacterized protein</fullName>
    </submittedName>
</protein>
<dbReference type="Proteomes" id="UP000269708">
    <property type="component" value="Unassembled WGS sequence"/>
</dbReference>
<dbReference type="AlphaFoldDB" id="A0A3N4UV91"/>
<evidence type="ECO:0000256" key="1">
    <source>
        <dbReference type="SAM" id="MobiDB-lite"/>
    </source>
</evidence>
<keyword evidence="3" id="KW-1185">Reference proteome</keyword>
<organism evidence="2 3">
    <name type="scientific">Vulcaniibacterium tengchongense</name>
    <dbReference type="NCBI Taxonomy" id="1273429"/>
    <lineage>
        <taxon>Bacteria</taxon>
        <taxon>Pseudomonadati</taxon>
        <taxon>Pseudomonadota</taxon>
        <taxon>Gammaproteobacteria</taxon>
        <taxon>Lysobacterales</taxon>
        <taxon>Lysobacteraceae</taxon>
        <taxon>Vulcaniibacterium</taxon>
    </lineage>
</organism>
<dbReference type="OrthoDB" id="9991548at2"/>
<proteinExistence type="predicted"/>
<comment type="caution">
    <text evidence="2">The sequence shown here is derived from an EMBL/GenBank/DDBJ whole genome shotgun (WGS) entry which is preliminary data.</text>
</comment>
<accession>A0A3N4UV91</accession>
<evidence type="ECO:0000313" key="2">
    <source>
        <dbReference type="EMBL" id="RPE74656.1"/>
    </source>
</evidence>
<gene>
    <name evidence="2" type="ORF">EDC50_3185</name>
</gene>
<sequence>MTETMNAMKPILSFHGDPAIKALHVAQAEHHAAADMLRAGTYGIIDGDRFRGCSVACFARDINPDAKVLHHEVVAAARGLPVWLIRLQESIFEGLPEEDRAGFHVELARRIPDGVDLEPVQHWIAIARIGRMLAAQRKALEAGHPSDVTEAIRQTIDALDVAERAHEAAAEGDPGSLSAAESAAWAAAAATAQSDSAAWPAQSDSAAWAARSAAESAARSAAESAESAAESAESAAESADSAAWAAESAAWAASVSASVAVAAAWQAERDALFAALDRAQGAQP</sequence>
<evidence type="ECO:0000313" key="3">
    <source>
        <dbReference type="Proteomes" id="UP000269708"/>
    </source>
</evidence>
<dbReference type="EMBL" id="RKQN01000008">
    <property type="protein sequence ID" value="RPE74656.1"/>
    <property type="molecule type" value="Genomic_DNA"/>
</dbReference>
<reference evidence="2 3" key="1">
    <citation type="submission" date="2018-11" db="EMBL/GenBank/DDBJ databases">
        <title>Genomic Encyclopedia of Type Strains, Phase IV (KMG-IV): sequencing the most valuable type-strain genomes for metagenomic binning, comparative biology and taxonomic classification.</title>
        <authorList>
            <person name="Goeker M."/>
        </authorList>
    </citation>
    <scope>NUCLEOTIDE SEQUENCE [LARGE SCALE GENOMIC DNA]</scope>
    <source>
        <strain evidence="2 3">DSM 25623</strain>
    </source>
</reference>
<feature type="region of interest" description="Disordered" evidence="1">
    <location>
        <begin position="221"/>
        <end position="243"/>
    </location>
</feature>
<name>A0A3N4UV91_9GAMM</name>
<dbReference type="RefSeq" id="WP_158635720.1">
    <property type="nucleotide sequence ID" value="NZ_RKQN01000008.1"/>
</dbReference>